<keyword evidence="5" id="KW-0963">Cytoplasm</keyword>
<accession>A0A098B940</accession>
<dbReference type="InterPro" id="IPR001100">
    <property type="entry name" value="Pyr_nuc-diS_OxRdtase"/>
</dbReference>
<evidence type="ECO:0000256" key="11">
    <source>
        <dbReference type="ARBA" id="ARBA00023284"/>
    </source>
</evidence>
<evidence type="ECO:0000259" key="18">
    <source>
        <dbReference type="Pfam" id="PF07992"/>
    </source>
</evidence>
<dbReference type="SUPFAM" id="SSF51905">
    <property type="entry name" value="FAD/NAD(P)-binding domain"/>
    <property type="match status" value="1"/>
</dbReference>
<dbReference type="GO" id="GO:0006103">
    <property type="term" value="P:2-oxoglutarate metabolic process"/>
    <property type="evidence" value="ECO:0007669"/>
    <property type="project" value="TreeGrafter"/>
</dbReference>
<evidence type="ECO:0000313" key="21">
    <source>
        <dbReference type="Proteomes" id="UP000054623"/>
    </source>
</evidence>
<evidence type="ECO:0000256" key="12">
    <source>
        <dbReference type="ARBA" id="ARBA00049187"/>
    </source>
</evidence>
<feature type="disulfide bond" description="Redox-active" evidence="15">
    <location>
        <begin position="57"/>
        <end position="62"/>
    </location>
</feature>
<feature type="binding site" evidence="14">
    <location>
        <position position="322"/>
    </location>
    <ligand>
        <name>FAD</name>
        <dbReference type="ChEBI" id="CHEBI:57692"/>
    </ligand>
</feature>
<comment type="catalytic activity">
    <reaction evidence="12 16">
        <text>N(6)-[(R)-dihydrolipoyl]-L-lysyl-[protein] + NAD(+) = N(6)-[(R)-lipoyl]-L-lysyl-[protein] + NADH + H(+)</text>
        <dbReference type="Rhea" id="RHEA:15045"/>
        <dbReference type="Rhea" id="RHEA-COMP:10474"/>
        <dbReference type="Rhea" id="RHEA-COMP:10475"/>
        <dbReference type="ChEBI" id="CHEBI:15378"/>
        <dbReference type="ChEBI" id="CHEBI:57540"/>
        <dbReference type="ChEBI" id="CHEBI:57945"/>
        <dbReference type="ChEBI" id="CHEBI:83099"/>
        <dbReference type="ChEBI" id="CHEBI:83100"/>
        <dbReference type="EC" id="1.8.1.4"/>
    </reaction>
</comment>
<dbReference type="PRINTS" id="PR00368">
    <property type="entry name" value="FADPNR"/>
</dbReference>
<dbReference type="PANTHER" id="PTHR22912">
    <property type="entry name" value="DISULFIDE OXIDOREDUCTASE"/>
    <property type="match status" value="1"/>
</dbReference>
<dbReference type="PANTHER" id="PTHR22912:SF217">
    <property type="entry name" value="DIHYDROLIPOYL DEHYDROGENASE"/>
    <property type="match status" value="1"/>
</dbReference>
<evidence type="ECO:0000256" key="2">
    <source>
        <dbReference type="ARBA" id="ARBA00007532"/>
    </source>
</evidence>
<evidence type="ECO:0000256" key="8">
    <source>
        <dbReference type="ARBA" id="ARBA00023002"/>
    </source>
</evidence>
<keyword evidence="9 14" id="KW-0520">NAD</keyword>
<keyword evidence="7 14" id="KW-0274">FAD</keyword>
<dbReference type="PATRIC" id="fig|49338.4.peg.4818"/>
<dbReference type="SUPFAM" id="SSF55424">
    <property type="entry name" value="FAD/NAD-linked reductases, dimerisation (C-terminal) domain"/>
    <property type="match status" value="1"/>
</dbReference>
<feature type="binding site" evidence="14">
    <location>
        <begin position="194"/>
        <end position="201"/>
    </location>
    <ligand>
        <name>NAD(+)</name>
        <dbReference type="ChEBI" id="CHEBI:57540"/>
    </ligand>
</feature>
<protein>
    <recommendedName>
        <fullName evidence="4 16">Dihydrolipoyl dehydrogenase</fullName>
        <ecNumber evidence="3 16">1.8.1.4</ecNumber>
    </recommendedName>
</protein>
<feature type="binding site" evidence="14">
    <location>
        <position position="217"/>
    </location>
    <ligand>
        <name>NAD(+)</name>
        <dbReference type="ChEBI" id="CHEBI:57540"/>
    </ligand>
</feature>
<comment type="similarity">
    <text evidence="2 16">Belongs to the class-I pyridine nucleotide-disulfide oxidoreductase family.</text>
</comment>
<dbReference type="EC" id="1.8.1.4" evidence="3 16"/>
<evidence type="ECO:0000313" key="20">
    <source>
        <dbReference type="EMBL" id="KTE92981.1"/>
    </source>
</evidence>
<feature type="domain" description="Pyridine nucleotide-disulphide oxidoreductase dimerisation" evidence="17">
    <location>
        <begin position="356"/>
        <end position="463"/>
    </location>
</feature>
<evidence type="ECO:0000256" key="1">
    <source>
        <dbReference type="ARBA" id="ARBA00004496"/>
    </source>
</evidence>
<evidence type="ECO:0000256" key="16">
    <source>
        <dbReference type="RuleBase" id="RU003692"/>
    </source>
</evidence>
<evidence type="ECO:0000256" key="9">
    <source>
        <dbReference type="ARBA" id="ARBA00023027"/>
    </source>
</evidence>
<keyword evidence="10" id="KW-1015">Disulfide bond</keyword>
<dbReference type="GO" id="GO:0004148">
    <property type="term" value="F:dihydrolipoyl dehydrogenase (NADH) activity"/>
    <property type="evidence" value="ECO:0007669"/>
    <property type="project" value="UniProtKB-EC"/>
</dbReference>
<dbReference type="InterPro" id="IPR023753">
    <property type="entry name" value="FAD/NAD-binding_dom"/>
</dbReference>
<keyword evidence="11 16" id="KW-0676">Redox-active center</keyword>
<feature type="active site" description="Proton acceptor" evidence="13">
    <location>
        <position position="453"/>
    </location>
</feature>
<dbReference type="InterPro" id="IPR050151">
    <property type="entry name" value="Class-I_Pyr_Nuc-Dis_Oxidored"/>
</dbReference>
<dbReference type="Proteomes" id="UP000054623">
    <property type="component" value="Unassembled WGS sequence"/>
</dbReference>
<feature type="binding site" evidence="14">
    <location>
        <position position="66"/>
    </location>
    <ligand>
        <name>FAD</name>
        <dbReference type="ChEBI" id="CHEBI:57692"/>
    </ligand>
</feature>
<reference evidence="19" key="1">
    <citation type="submission" date="2014-07" db="EMBL/GenBank/DDBJ databases">
        <authorList>
            <person name="Hornung V.Bastian."/>
        </authorList>
    </citation>
    <scope>NUCLEOTIDE SEQUENCE</scope>
    <source>
        <strain evidence="19">PCE-S</strain>
    </source>
</reference>
<keyword evidence="6 16" id="KW-0285">Flavoprotein</keyword>
<dbReference type="EMBL" id="LOCK01000009">
    <property type="protein sequence ID" value="KTE92981.1"/>
    <property type="molecule type" value="Genomic_DNA"/>
</dbReference>
<dbReference type="PIRSF" id="PIRSF000350">
    <property type="entry name" value="Mercury_reductase_MerA"/>
    <property type="match status" value="1"/>
</dbReference>
<comment type="cofactor">
    <cofactor evidence="14 16">
        <name>FAD</name>
        <dbReference type="ChEBI" id="CHEBI:57692"/>
    </cofactor>
    <text evidence="14 16">Binds 1 FAD per subunit.</text>
</comment>
<dbReference type="PROSITE" id="PS00076">
    <property type="entry name" value="PYRIDINE_REDOX_1"/>
    <property type="match status" value="1"/>
</dbReference>
<dbReference type="InterPro" id="IPR036188">
    <property type="entry name" value="FAD/NAD-bd_sf"/>
</dbReference>
<dbReference type="NCBIfam" id="TIGR01350">
    <property type="entry name" value="lipoamide_DH"/>
    <property type="match status" value="1"/>
</dbReference>
<evidence type="ECO:0000256" key="6">
    <source>
        <dbReference type="ARBA" id="ARBA00022630"/>
    </source>
</evidence>
<evidence type="ECO:0000256" key="4">
    <source>
        <dbReference type="ARBA" id="ARBA00016961"/>
    </source>
</evidence>
<evidence type="ECO:0000256" key="14">
    <source>
        <dbReference type="PIRSR" id="PIRSR000350-3"/>
    </source>
</evidence>
<evidence type="ECO:0000256" key="13">
    <source>
        <dbReference type="PIRSR" id="PIRSR000350-2"/>
    </source>
</evidence>
<dbReference type="GO" id="GO:0005737">
    <property type="term" value="C:cytoplasm"/>
    <property type="evidence" value="ECO:0007669"/>
    <property type="project" value="UniProtKB-SubCell"/>
</dbReference>
<sequence length="475" mass="51128">MLIYFKYQRKPGCLLKELIKSIAVLGSGPAGYVAAIRASQLGAEVVVIEEEDLGGVCLNRGCIPTKALLKTAEIAVMAKRSKEFGIESQLEAKNWGVAVDRKNRIVKNLNSGLDNLLRARGITVLKGKGTVLSERKILVQTTEEVIEVNCEKMILTTGAVPLILPIKGIDSAGVITSDEALNLKALPESIVIIGAGVIGLEFAAMLGHAGVKVTIIELQDRILPNEDREIAAELQKIMKRQGIIFKLSASVTEIHKIEDGLIVTYSMGEKEFRHPCEKVLVAAGRKTNSDIFEKLPLTIEKGAVVVDEFMETNVKGVYAAGDLVGGKQLAHLAFMEGKVAAENALGITSKVNYSAVPTCIYTNPEMASVGMTEEQAKRAGLSVKVGRFDFRNNGRALTLGEREGFVKVIADQDNTIIGGQILGVDASEMISELTLAITLKAKADDIADMIHPHPALSEAIWEACGEILGKPIHKL</sequence>
<dbReference type="AlphaFoldDB" id="A0A098B940"/>
<evidence type="ECO:0000313" key="19">
    <source>
        <dbReference type="EMBL" id="CDX04366.1"/>
    </source>
</evidence>
<dbReference type="InterPro" id="IPR012999">
    <property type="entry name" value="Pyr_OxRdtase_I_AS"/>
</dbReference>
<evidence type="ECO:0000256" key="5">
    <source>
        <dbReference type="ARBA" id="ARBA00022490"/>
    </source>
</evidence>
<feature type="binding site" evidence="14">
    <location>
        <position position="284"/>
    </location>
    <ligand>
        <name>NAD(+)</name>
        <dbReference type="ChEBI" id="CHEBI:57540"/>
    </ligand>
</feature>
<dbReference type="GO" id="GO:0050660">
    <property type="term" value="F:flavin adenine dinucleotide binding"/>
    <property type="evidence" value="ECO:0007669"/>
    <property type="project" value="InterPro"/>
</dbReference>
<dbReference type="PRINTS" id="PR00411">
    <property type="entry name" value="PNDRDTASEI"/>
</dbReference>
<dbReference type="InterPro" id="IPR004099">
    <property type="entry name" value="Pyr_nucl-diS_OxRdtase_dimer"/>
</dbReference>
<dbReference type="Gene3D" id="3.30.390.30">
    <property type="match status" value="1"/>
</dbReference>
<comment type="subcellular location">
    <subcellularLocation>
        <location evidence="1">Cytoplasm</location>
    </subcellularLocation>
</comment>
<dbReference type="FunFam" id="3.30.390.30:FF:000001">
    <property type="entry name" value="Dihydrolipoyl dehydrogenase"/>
    <property type="match status" value="1"/>
</dbReference>
<evidence type="ECO:0000256" key="15">
    <source>
        <dbReference type="PIRSR" id="PIRSR000350-4"/>
    </source>
</evidence>
<comment type="miscellaneous">
    <text evidence="16">The active site is a redox-active disulfide bond.</text>
</comment>
<dbReference type="EMBL" id="LK996017">
    <property type="protein sequence ID" value="CDX04366.1"/>
    <property type="molecule type" value="Genomic_DNA"/>
</dbReference>
<dbReference type="Pfam" id="PF07992">
    <property type="entry name" value="Pyr_redox_2"/>
    <property type="match status" value="1"/>
</dbReference>
<evidence type="ECO:0000259" key="17">
    <source>
        <dbReference type="Pfam" id="PF02852"/>
    </source>
</evidence>
<dbReference type="OrthoDB" id="9807946at2"/>
<evidence type="ECO:0000256" key="7">
    <source>
        <dbReference type="ARBA" id="ARBA00022827"/>
    </source>
</evidence>
<keyword evidence="8 16" id="KW-0560">Oxidoreductase</keyword>
<dbReference type="InterPro" id="IPR006258">
    <property type="entry name" value="Lipoamide_DH"/>
</dbReference>
<gene>
    <name evidence="20" type="ORF">AT727_16070</name>
    <name evidence="19" type="ORF">DPCES_4480</name>
</gene>
<dbReference type="InterPro" id="IPR016156">
    <property type="entry name" value="FAD/NAD-linked_Rdtase_dimer_sf"/>
</dbReference>
<dbReference type="Gene3D" id="3.50.50.60">
    <property type="entry name" value="FAD/NAD(P)-binding domain"/>
    <property type="match status" value="2"/>
</dbReference>
<feature type="domain" description="FAD/NAD(P)-binding" evidence="18">
    <location>
        <begin position="21"/>
        <end position="337"/>
    </location>
</feature>
<reference evidence="20 21" key="2">
    <citation type="submission" date="2015-12" db="EMBL/GenBank/DDBJ databases">
        <title>Draft Genome Sequence of Desulfitobacterium hafniense Strain DH, a Sulfate-reducing Bacterium Isolated from Paddy Soils.</title>
        <authorList>
            <person name="Bao P."/>
            <person name="Zhang X."/>
            <person name="Li G."/>
        </authorList>
    </citation>
    <scope>NUCLEOTIDE SEQUENCE [LARGE SCALE GENOMIC DNA]</scope>
    <source>
        <strain evidence="20 21">DH</strain>
    </source>
</reference>
<evidence type="ECO:0000256" key="3">
    <source>
        <dbReference type="ARBA" id="ARBA00012608"/>
    </source>
</evidence>
<name>A0A098B940_DESHA</name>
<organism evidence="19">
    <name type="scientific">Desulfitobacterium hafniense</name>
    <name type="common">Desulfitobacterium frappieri</name>
    <dbReference type="NCBI Taxonomy" id="49338"/>
    <lineage>
        <taxon>Bacteria</taxon>
        <taxon>Bacillati</taxon>
        <taxon>Bacillota</taxon>
        <taxon>Clostridia</taxon>
        <taxon>Eubacteriales</taxon>
        <taxon>Desulfitobacteriaceae</taxon>
        <taxon>Desulfitobacterium</taxon>
    </lineage>
</organism>
<feature type="binding site" evidence="14">
    <location>
        <position position="129"/>
    </location>
    <ligand>
        <name>FAD</name>
        <dbReference type="ChEBI" id="CHEBI:57692"/>
    </ligand>
</feature>
<keyword evidence="14" id="KW-0547">Nucleotide-binding</keyword>
<evidence type="ECO:0000256" key="10">
    <source>
        <dbReference type="ARBA" id="ARBA00023157"/>
    </source>
</evidence>
<proteinExistence type="inferred from homology"/>
<dbReference type="Pfam" id="PF02852">
    <property type="entry name" value="Pyr_redox_dim"/>
    <property type="match status" value="1"/>
</dbReference>